<evidence type="ECO:0000256" key="1">
    <source>
        <dbReference type="ARBA" id="ARBA00012252"/>
    </source>
</evidence>
<dbReference type="SMART" id="SM01222">
    <property type="entry name" value="FTCD_N"/>
    <property type="match status" value="1"/>
</dbReference>
<evidence type="ECO:0000259" key="4">
    <source>
        <dbReference type="SMART" id="SM01222"/>
    </source>
</evidence>
<dbReference type="Gene3D" id="3.30.70.670">
    <property type="entry name" value="Formiminotransferase, C-terminal subdomain"/>
    <property type="match status" value="1"/>
</dbReference>
<accession>A0AAQ3QMY1</accession>
<organism evidence="5 6">
    <name type="scientific">Canna indica</name>
    <name type="common">Indian-shot</name>
    <dbReference type="NCBI Taxonomy" id="4628"/>
    <lineage>
        <taxon>Eukaryota</taxon>
        <taxon>Viridiplantae</taxon>
        <taxon>Streptophyta</taxon>
        <taxon>Embryophyta</taxon>
        <taxon>Tracheophyta</taxon>
        <taxon>Spermatophyta</taxon>
        <taxon>Magnoliopsida</taxon>
        <taxon>Liliopsida</taxon>
        <taxon>Zingiberales</taxon>
        <taxon>Cannaceae</taxon>
        <taxon>Canna</taxon>
    </lineage>
</organism>
<dbReference type="SUPFAM" id="SSF55116">
    <property type="entry name" value="Formiminotransferase domain of formiminotransferase-cyclodeaminase"/>
    <property type="match status" value="2"/>
</dbReference>
<dbReference type="InterPro" id="IPR012886">
    <property type="entry name" value="Formiminotransferase_N"/>
</dbReference>
<dbReference type="Gene3D" id="3.30.990.10">
    <property type="entry name" value="Formiminotransferase, N-terminal subdomain"/>
    <property type="match status" value="2"/>
</dbReference>
<dbReference type="EC" id="2.1.2.5" evidence="1"/>
<dbReference type="InterPro" id="IPR051623">
    <property type="entry name" value="FTCD"/>
</dbReference>
<evidence type="ECO:0000313" key="5">
    <source>
        <dbReference type="EMBL" id="WOL15121.1"/>
    </source>
</evidence>
<sequence length="333" mass="36775">MLKSMLTCCKLYISESRNAVALELIEQAVKAHPEAVIINKFKDEVYNRVGYTIVSQIIRNSLFDVTPLRNAVFDMVKAAFESIDLESHSGTHPRLGVVDHICFHPLAQASLDQTAVIAKSVATDIGQELQGACCFVQCRKFDLVVYSIDFIIYLVLQNVVPTYLYGAAHEGGRTLDSIRRELGYFKPNSSGNLWTGGLKTVMMDLKPDAGPLQPSPEKGVVVIGATRWVDNYNVPVWCTDIEAIRKIARKVSERGGGLNSVQAMALAHGDNCVEVACNLLDPSIIGAYQVQCEVQRLALKEGFQVGEGYFTDFSQEKIIKMYFKSLSSDPTGR</sequence>
<dbReference type="EMBL" id="CP136896">
    <property type="protein sequence ID" value="WOL15121.1"/>
    <property type="molecule type" value="Genomic_DNA"/>
</dbReference>
<name>A0AAQ3QMY1_9LILI</name>
<reference evidence="5 6" key="1">
    <citation type="submission" date="2023-10" db="EMBL/GenBank/DDBJ databases">
        <title>Chromosome-scale genome assembly provides insights into flower coloration mechanisms of Canna indica.</title>
        <authorList>
            <person name="Li C."/>
        </authorList>
    </citation>
    <scope>NUCLEOTIDE SEQUENCE [LARGE SCALE GENOMIC DNA]</scope>
    <source>
        <tissue evidence="5">Flower</tissue>
    </source>
</reference>
<evidence type="ECO:0000256" key="2">
    <source>
        <dbReference type="ARBA" id="ARBA00022679"/>
    </source>
</evidence>
<dbReference type="InterPro" id="IPR013802">
    <property type="entry name" value="Formiminotransferase_C"/>
</dbReference>
<dbReference type="PANTHER" id="PTHR12234">
    <property type="entry name" value="FORMIMINOTRANSFERASE-CYCLODEAMINASE"/>
    <property type="match status" value="1"/>
</dbReference>
<dbReference type="GO" id="GO:0030409">
    <property type="term" value="F:glutamate formimidoyltransferase activity"/>
    <property type="evidence" value="ECO:0007669"/>
    <property type="project" value="UniProtKB-EC"/>
</dbReference>
<dbReference type="Proteomes" id="UP001327560">
    <property type="component" value="Chromosome 7"/>
</dbReference>
<dbReference type="SMART" id="SM01221">
    <property type="entry name" value="FTCD"/>
    <property type="match status" value="1"/>
</dbReference>
<keyword evidence="2" id="KW-0808">Transferase</keyword>
<proteinExistence type="predicted"/>
<evidence type="ECO:0000313" key="6">
    <source>
        <dbReference type="Proteomes" id="UP001327560"/>
    </source>
</evidence>
<gene>
    <name evidence="5" type="ORF">Cni_G23902</name>
</gene>
<dbReference type="Pfam" id="PF07837">
    <property type="entry name" value="FTCD_N"/>
    <property type="match status" value="2"/>
</dbReference>
<dbReference type="InterPro" id="IPR037064">
    <property type="entry name" value="Formiminotransferase_N_sf"/>
</dbReference>
<dbReference type="AlphaFoldDB" id="A0AAQ3QMY1"/>
<keyword evidence="6" id="KW-1185">Reference proteome</keyword>
<feature type="domain" description="Formiminotransferase C-terminal subdomain" evidence="3">
    <location>
        <begin position="232"/>
        <end position="322"/>
    </location>
</feature>
<protein>
    <recommendedName>
        <fullName evidence="1">glutamate formimidoyltransferase</fullName>
        <ecNumber evidence="1">2.1.2.5</ecNumber>
    </recommendedName>
</protein>
<dbReference type="InterPro" id="IPR037070">
    <property type="entry name" value="Formiminotransferase_C_sf"/>
</dbReference>
<feature type="domain" description="Formiminotransferase N-terminal subdomain" evidence="4">
    <location>
        <begin position="5"/>
        <end position="227"/>
    </location>
</feature>
<dbReference type="InterPro" id="IPR022384">
    <property type="entry name" value="FormiminoTrfase_cat_dom_sf"/>
</dbReference>
<evidence type="ECO:0000259" key="3">
    <source>
        <dbReference type="SMART" id="SM01221"/>
    </source>
</evidence>
<dbReference type="GO" id="GO:0005542">
    <property type="term" value="F:folic acid binding"/>
    <property type="evidence" value="ECO:0007669"/>
    <property type="project" value="InterPro"/>
</dbReference>
<dbReference type="PANTHER" id="PTHR12234:SF1">
    <property type="entry name" value="FORMIMINOTRANSFERASE N-TERMINAL SUBDOMAIN-CONTAINING PROTEIN"/>
    <property type="match status" value="1"/>
</dbReference>